<accession>A0AA49GE00</accession>
<reference evidence="1" key="1">
    <citation type="submission" date="2023-08" db="EMBL/GenBank/DDBJ databases">
        <title>Comparative genomics and taxonomic characterization of three novel marine species of genus Marivirga.</title>
        <authorList>
            <person name="Muhammad N."/>
            <person name="Kim S.-G."/>
        </authorList>
    </citation>
    <scope>NUCLEOTIDE SEQUENCE</scope>
    <source>
        <strain evidence="1">BKB1-2</strain>
    </source>
</reference>
<dbReference type="RefSeq" id="WP_322348364.1">
    <property type="nucleotide sequence ID" value="NZ_CP129968.2"/>
</dbReference>
<protein>
    <recommendedName>
        <fullName evidence="2">Outer membrane protein beta-barrel domain-containing protein</fullName>
    </recommendedName>
</protein>
<sequence length="180" mass="20439">MKKLLAIPFFLVFLFGSIDVKSQLYAGGSYVYAQLSESGLDQVNGFSFDLQADFNLGFDKIIFSPTFRLAILDSDIYNLNYPFYAKNFSFSPITAYNFIQLKWLTISIYGGPFISKLEARRAPSILFPAAFISDTRYGAEFGIGFKLNIYDVASVKINPLNLLIGNEYYRQGHINFMLNF</sequence>
<dbReference type="EMBL" id="CP129968">
    <property type="protein sequence ID" value="WKK81099.2"/>
    <property type="molecule type" value="Genomic_DNA"/>
</dbReference>
<gene>
    <name evidence="1" type="ORF">QYS47_01545</name>
</gene>
<dbReference type="KEGG" id="marp:QYS47_01545"/>
<name>A0AA49GE00_9BACT</name>
<evidence type="ECO:0000313" key="1">
    <source>
        <dbReference type="EMBL" id="WKK81099.2"/>
    </source>
</evidence>
<dbReference type="Proteomes" id="UP001232019">
    <property type="component" value="Chromosome"/>
</dbReference>
<dbReference type="AlphaFoldDB" id="A0AA49GE00"/>
<evidence type="ECO:0008006" key="2">
    <source>
        <dbReference type="Google" id="ProtNLM"/>
    </source>
</evidence>
<organism evidence="1">
    <name type="scientific">Marivirga arenosa</name>
    <dbReference type="NCBI Taxonomy" id="3059076"/>
    <lineage>
        <taxon>Bacteria</taxon>
        <taxon>Pseudomonadati</taxon>
        <taxon>Bacteroidota</taxon>
        <taxon>Cytophagia</taxon>
        <taxon>Cytophagales</taxon>
        <taxon>Marivirgaceae</taxon>
        <taxon>Marivirga</taxon>
    </lineage>
</organism>
<proteinExistence type="predicted"/>